<reference evidence="2 3" key="1">
    <citation type="submission" date="2017-07" db="EMBL/GenBank/DDBJ databases">
        <title>Leptospira spp. isolated from tropical soils.</title>
        <authorList>
            <person name="Thibeaux R."/>
            <person name="Iraola G."/>
            <person name="Ferres I."/>
            <person name="Bierque E."/>
            <person name="Girault D."/>
            <person name="Soupe-Gilbert M.-E."/>
            <person name="Picardeau M."/>
            <person name="Goarant C."/>
        </authorList>
    </citation>
    <scope>NUCLEOTIDE SEQUENCE [LARGE SCALE GENOMIC DNA]</scope>
    <source>
        <strain evidence="2 3">FH2-C-A2</strain>
    </source>
</reference>
<sequence>MTFFLYSSIMFPAIQFSKPRFQDIRIDTLTYLSLPDDGFQYELVEGVMRIAPSGSFRHGELQLRFGHLLSEYLRSNPIGRVSLETDMIWEERNTILRPDISFVSKDRLSIIQEHISGPPELVIEILSLSNRSWDLGKKAELYLYFGVLEYWIVDPSGRSLQVWRNRNGEEWKKDRGAILESEILPRFRIQPREFFCP</sequence>
<comment type="caution">
    <text evidence="2">The sequence shown here is derived from an EMBL/GenBank/DDBJ whole genome shotgun (WGS) entry which is preliminary data.</text>
</comment>
<proteinExistence type="predicted"/>
<dbReference type="Pfam" id="PF05685">
    <property type="entry name" value="Uma2"/>
    <property type="match status" value="1"/>
</dbReference>
<accession>A0A2M9ZAW9</accession>
<dbReference type="InterPro" id="IPR008538">
    <property type="entry name" value="Uma2"/>
</dbReference>
<evidence type="ECO:0000259" key="1">
    <source>
        <dbReference type="Pfam" id="PF05685"/>
    </source>
</evidence>
<dbReference type="Proteomes" id="UP000231912">
    <property type="component" value="Unassembled WGS sequence"/>
</dbReference>
<dbReference type="InterPro" id="IPR012296">
    <property type="entry name" value="Nuclease_put_TT1808"/>
</dbReference>
<name>A0A2M9ZAW9_9LEPT</name>
<evidence type="ECO:0000313" key="3">
    <source>
        <dbReference type="Proteomes" id="UP000231912"/>
    </source>
</evidence>
<dbReference type="EMBL" id="NPDT01000004">
    <property type="protein sequence ID" value="PJZ65591.1"/>
    <property type="molecule type" value="Genomic_DNA"/>
</dbReference>
<dbReference type="AlphaFoldDB" id="A0A2M9ZAW9"/>
<dbReference type="PANTHER" id="PTHR34107:SF4">
    <property type="entry name" value="SLL1222 PROTEIN"/>
    <property type="match status" value="1"/>
</dbReference>
<protein>
    <recommendedName>
        <fullName evidence="1">Putative restriction endonuclease domain-containing protein</fullName>
    </recommendedName>
</protein>
<dbReference type="Gene3D" id="3.90.1570.10">
    <property type="entry name" value="tt1808, chain A"/>
    <property type="match status" value="1"/>
</dbReference>
<dbReference type="SUPFAM" id="SSF52980">
    <property type="entry name" value="Restriction endonuclease-like"/>
    <property type="match status" value="1"/>
</dbReference>
<feature type="domain" description="Putative restriction endonuclease" evidence="1">
    <location>
        <begin position="31"/>
        <end position="174"/>
    </location>
</feature>
<dbReference type="InterPro" id="IPR011335">
    <property type="entry name" value="Restrct_endonuc-II-like"/>
</dbReference>
<gene>
    <name evidence="2" type="ORF">CH371_11690</name>
</gene>
<dbReference type="CDD" id="cd06260">
    <property type="entry name" value="DUF820-like"/>
    <property type="match status" value="1"/>
</dbReference>
<dbReference type="PANTHER" id="PTHR34107">
    <property type="entry name" value="SLL0198 PROTEIN-RELATED"/>
    <property type="match status" value="1"/>
</dbReference>
<evidence type="ECO:0000313" key="2">
    <source>
        <dbReference type="EMBL" id="PJZ65591.1"/>
    </source>
</evidence>
<organism evidence="2 3">
    <name type="scientific">Leptospira wolffii</name>
    <dbReference type="NCBI Taxonomy" id="409998"/>
    <lineage>
        <taxon>Bacteria</taxon>
        <taxon>Pseudomonadati</taxon>
        <taxon>Spirochaetota</taxon>
        <taxon>Spirochaetia</taxon>
        <taxon>Leptospirales</taxon>
        <taxon>Leptospiraceae</taxon>
        <taxon>Leptospira</taxon>
    </lineage>
</organism>